<evidence type="ECO:0000313" key="1">
    <source>
        <dbReference type="EMBL" id="SIT25462.1"/>
    </source>
</evidence>
<organism evidence="1 2">
    <name type="scientific">Filimonas lacunae</name>
    <dbReference type="NCBI Taxonomy" id="477680"/>
    <lineage>
        <taxon>Bacteria</taxon>
        <taxon>Pseudomonadati</taxon>
        <taxon>Bacteroidota</taxon>
        <taxon>Chitinophagia</taxon>
        <taxon>Chitinophagales</taxon>
        <taxon>Chitinophagaceae</taxon>
        <taxon>Filimonas</taxon>
    </lineage>
</organism>
<dbReference type="AlphaFoldDB" id="A0A1N7QRE8"/>
<accession>A0A1N7QRE8</accession>
<sequence length="48" mass="5341">MKLVALVQYFRDGGTYDAFDCEPVYQVMRTGVCVVELVSGFHGIIEAL</sequence>
<gene>
    <name evidence="1" type="ORF">SAMN05421788_106316</name>
</gene>
<dbReference type="STRING" id="477680.SAMN05421788_106316"/>
<evidence type="ECO:0000313" key="2">
    <source>
        <dbReference type="Proteomes" id="UP000186917"/>
    </source>
</evidence>
<dbReference type="EMBL" id="FTOR01000006">
    <property type="protein sequence ID" value="SIT25462.1"/>
    <property type="molecule type" value="Genomic_DNA"/>
</dbReference>
<reference evidence="2" key="1">
    <citation type="submission" date="2017-01" db="EMBL/GenBank/DDBJ databases">
        <authorList>
            <person name="Varghese N."/>
            <person name="Submissions S."/>
        </authorList>
    </citation>
    <scope>NUCLEOTIDE SEQUENCE [LARGE SCALE GENOMIC DNA]</scope>
    <source>
        <strain evidence="2">DSM 21054</strain>
    </source>
</reference>
<protein>
    <submittedName>
        <fullName evidence="1">Uncharacterized protein</fullName>
    </submittedName>
</protein>
<keyword evidence="2" id="KW-1185">Reference proteome</keyword>
<dbReference type="RefSeq" id="WP_159445142.1">
    <property type="nucleotide sequence ID" value="NZ_AP017422.1"/>
</dbReference>
<proteinExistence type="predicted"/>
<dbReference type="Proteomes" id="UP000186917">
    <property type="component" value="Unassembled WGS sequence"/>
</dbReference>
<name>A0A1N7QRE8_9BACT</name>